<keyword evidence="2" id="KW-1185">Reference proteome</keyword>
<protein>
    <submittedName>
        <fullName evidence="1">Uncharacterized protein</fullName>
    </submittedName>
</protein>
<organism evidence="1 2">
    <name type="scientific">Sorghum bicolor</name>
    <name type="common">Sorghum</name>
    <name type="synonym">Sorghum vulgare</name>
    <dbReference type="NCBI Taxonomy" id="4558"/>
    <lineage>
        <taxon>Eukaryota</taxon>
        <taxon>Viridiplantae</taxon>
        <taxon>Streptophyta</taxon>
        <taxon>Embryophyta</taxon>
        <taxon>Tracheophyta</taxon>
        <taxon>Spermatophyta</taxon>
        <taxon>Magnoliopsida</taxon>
        <taxon>Liliopsida</taxon>
        <taxon>Poales</taxon>
        <taxon>Poaceae</taxon>
        <taxon>PACMAD clade</taxon>
        <taxon>Panicoideae</taxon>
        <taxon>Andropogonodae</taxon>
        <taxon>Andropogoneae</taxon>
        <taxon>Sorghinae</taxon>
        <taxon>Sorghum</taxon>
    </lineage>
</organism>
<dbReference type="AlphaFoldDB" id="A0A1B6Q6J8"/>
<dbReference type="InParanoid" id="A0A1B6Q6J8"/>
<sequence>MDMVLTKPRDRRVRPARLRLPMRLRCDACSLHLDKGTIFVAFKEDLTEGERHIGAIKIFRFYFKALISSNFFFKK</sequence>
<reference evidence="2" key="2">
    <citation type="journal article" date="2018" name="Plant J.">
        <title>The Sorghum bicolor reference genome: improved assembly, gene annotations, a transcriptome atlas, and signatures of genome organization.</title>
        <authorList>
            <person name="McCormick R.F."/>
            <person name="Truong S.K."/>
            <person name="Sreedasyam A."/>
            <person name="Jenkins J."/>
            <person name="Shu S."/>
            <person name="Sims D."/>
            <person name="Kennedy M."/>
            <person name="Amirebrahimi M."/>
            <person name="Weers B.D."/>
            <person name="McKinley B."/>
            <person name="Mattison A."/>
            <person name="Morishige D.T."/>
            <person name="Grimwood J."/>
            <person name="Schmutz J."/>
            <person name="Mullet J.E."/>
        </authorList>
    </citation>
    <scope>NUCLEOTIDE SEQUENCE [LARGE SCALE GENOMIC DNA]</scope>
    <source>
        <strain evidence="2">cv. BTx623</strain>
    </source>
</reference>
<dbReference type="GO" id="GO:0000398">
    <property type="term" value="P:mRNA splicing, via spliceosome"/>
    <property type="evidence" value="ECO:0007669"/>
    <property type="project" value="InterPro"/>
</dbReference>
<dbReference type="Gramene" id="KXG33541">
    <property type="protein sequence ID" value="KXG33541"/>
    <property type="gene ID" value="SORBI_3003G322600"/>
</dbReference>
<evidence type="ECO:0000313" key="2">
    <source>
        <dbReference type="Proteomes" id="UP000000768"/>
    </source>
</evidence>
<proteinExistence type="predicted"/>
<name>A0A1B6Q6J8_SORBI</name>
<gene>
    <name evidence="1" type="ORF">SORBI_3003G322600</name>
</gene>
<dbReference type="OMA" id="ERHIGAI"/>
<evidence type="ECO:0000313" key="1">
    <source>
        <dbReference type="EMBL" id="KXG33541.1"/>
    </source>
</evidence>
<dbReference type="EMBL" id="CM000762">
    <property type="protein sequence ID" value="KXG33541.1"/>
    <property type="molecule type" value="Genomic_DNA"/>
</dbReference>
<accession>A0A1B6Q6J8</accession>
<reference evidence="1 2" key="1">
    <citation type="journal article" date="2009" name="Nature">
        <title>The Sorghum bicolor genome and the diversification of grasses.</title>
        <authorList>
            <person name="Paterson A.H."/>
            <person name="Bowers J.E."/>
            <person name="Bruggmann R."/>
            <person name="Dubchak I."/>
            <person name="Grimwood J."/>
            <person name="Gundlach H."/>
            <person name="Haberer G."/>
            <person name="Hellsten U."/>
            <person name="Mitros T."/>
            <person name="Poliakov A."/>
            <person name="Schmutz J."/>
            <person name="Spannagl M."/>
            <person name="Tang H."/>
            <person name="Wang X."/>
            <person name="Wicker T."/>
            <person name="Bharti A.K."/>
            <person name="Chapman J."/>
            <person name="Feltus F.A."/>
            <person name="Gowik U."/>
            <person name="Grigoriev I.V."/>
            <person name="Lyons E."/>
            <person name="Maher C.A."/>
            <person name="Martis M."/>
            <person name="Narechania A."/>
            <person name="Otillar R.P."/>
            <person name="Penning B.W."/>
            <person name="Salamov A.A."/>
            <person name="Wang Y."/>
            <person name="Zhang L."/>
            <person name="Carpita N.C."/>
            <person name="Freeling M."/>
            <person name="Gingle A.R."/>
            <person name="Hash C.T."/>
            <person name="Keller B."/>
            <person name="Klein P."/>
            <person name="Kresovich S."/>
            <person name="McCann M.C."/>
            <person name="Ming R."/>
            <person name="Peterson D.G."/>
            <person name="Mehboob-ur-Rahman"/>
            <person name="Ware D."/>
            <person name="Westhoff P."/>
            <person name="Mayer K.F."/>
            <person name="Messing J."/>
            <person name="Rokhsar D.S."/>
        </authorList>
    </citation>
    <scope>NUCLEOTIDE SEQUENCE [LARGE SCALE GENOMIC DNA]</scope>
    <source>
        <strain evidence="2">cv. BTx623</strain>
    </source>
</reference>
<dbReference type="InterPro" id="IPR007590">
    <property type="entry name" value="Saf4/Yju2"/>
</dbReference>
<dbReference type="Proteomes" id="UP000000768">
    <property type="component" value="Chromosome 3"/>
</dbReference>
<dbReference type="Pfam" id="PF04502">
    <property type="entry name" value="Saf4_Yju2"/>
    <property type="match status" value="1"/>
</dbReference>